<protein>
    <submittedName>
        <fullName evidence="2">Protein phosphatase 2C-like protein</fullName>
    </submittedName>
</protein>
<dbReference type="InterPro" id="IPR036457">
    <property type="entry name" value="PPM-type-like_dom_sf"/>
</dbReference>
<name>A0A4R7C5W7_9HYPH</name>
<comment type="caution">
    <text evidence="2">The sequence shown here is derived from an EMBL/GenBank/DDBJ whole genome shotgun (WGS) entry which is preliminary data.</text>
</comment>
<dbReference type="AlphaFoldDB" id="A0A4R7C5W7"/>
<organism evidence="2 3">
    <name type="scientific">Enterovirga rhinocerotis</name>
    <dbReference type="NCBI Taxonomy" id="1339210"/>
    <lineage>
        <taxon>Bacteria</taxon>
        <taxon>Pseudomonadati</taxon>
        <taxon>Pseudomonadota</taxon>
        <taxon>Alphaproteobacteria</taxon>
        <taxon>Hyphomicrobiales</taxon>
        <taxon>Methylobacteriaceae</taxon>
        <taxon>Enterovirga</taxon>
    </lineage>
</organism>
<dbReference type="Pfam" id="PF13672">
    <property type="entry name" value="PP2C_2"/>
    <property type="match status" value="1"/>
</dbReference>
<gene>
    <name evidence="2" type="ORF">EV668_1229</name>
</gene>
<dbReference type="RefSeq" id="WP_133768910.1">
    <property type="nucleotide sequence ID" value="NZ_SNZR01000011.1"/>
</dbReference>
<evidence type="ECO:0000313" key="3">
    <source>
        <dbReference type="Proteomes" id="UP000295122"/>
    </source>
</evidence>
<dbReference type="Gene3D" id="3.60.40.10">
    <property type="entry name" value="PPM-type phosphatase domain"/>
    <property type="match status" value="1"/>
</dbReference>
<dbReference type="Proteomes" id="UP000295122">
    <property type="component" value="Unassembled WGS sequence"/>
</dbReference>
<accession>A0A4R7C5W7</accession>
<dbReference type="OrthoDB" id="9805674at2"/>
<dbReference type="EMBL" id="SNZR01000011">
    <property type="protein sequence ID" value="TDR93960.1"/>
    <property type="molecule type" value="Genomic_DNA"/>
</dbReference>
<evidence type="ECO:0000313" key="2">
    <source>
        <dbReference type="EMBL" id="TDR93960.1"/>
    </source>
</evidence>
<dbReference type="SUPFAM" id="SSF81606">
    <property type="entry name" value="PP2C-like"/>
    <property type="match status" value="1"/>
</dbReference>
<evidence type="ECO:0000259" key="1">
    <source>
        <dbReference type="Pfam" id="PF13672"/>
    </source>
</evidence>
<feature type="domain" description="PPM-type phosphatase" evidence="1">
    <location>
        <begin position="23"/>
        <end position="236"/>
    </location>
</feature>
<proteinExistence type="predicted"/>
<keyword evidence="3" id="KW-1185">Reference proteome</keyword>
<sequence>MSAPALNPVPAAMPVAVGGVSVRGTSHILANMPNQDAHAHERDGDWTYLAVADGHGSSRHYRSDRGSAFAVATALLLLRRAARAIEAGGHGSVLATVADDLVGSWRERVEADIRLWPIPEAPGFDSHAVYGSTCIAAAIGPGCSLFLQIGDGDVLASAPGGEVDRVVPLDPHLVGAGTYSLCQPDAVARVHLRLFTAPHPLSAPDFVMASTDGLSKSYTRDEDFLLVARHFRSSLRSLPLSRFLRDLEPWLAECSGRGSRDDVTVALFSGMA</sequence>
<reference evidence="2 3" key="1">
    <citation type="submission" date="2019-03" db="EMBL/GenBank/DDBJ databases">
        <title>Genomic Encyclopedia of Type Strains, Phase IV (KMG-IV): sequencing the most valuable type-strain genomes for metagenomic binning, comparative biology and taxonomic classification.</title>
        <authorList>
            <person name="Goeker M."/>
        </authorList>
    </citation>
    <scope>NUCLEOTIDE SEQUENCE [LARGE SCALE GENOMIC DNA]</scope>
    <source>
        <strain evidence="2 3">DSM 25903</strain>
    </source>
</reference>
<dbReference type="InterPro" id="IPR001932">
    <property type="entry name" value="PPM-type_phosphatase-like_dom"/>
</dbReference>